<name>A0A9P5P7T3_9AGAR</name>
<feature type="compositionally biased region" description="Basic and acidic residues" evidence="1">
    <location>
        <begin position="140"/>
        <end position="165"/>
    </location>
</feature>
<accession>A0A9P5P7T3</accession>
<sequence>MAVNTKRTGLDEAASVTKEKDVWMHMLYAEQQRLDGYKEAVVHAQKRKSLFDKKVLESREGKVEFQEGDLVQYRFNQMDNTHSTKVKLAVRWSLLVWVAKWLENSYELVWRNGTRVDGGPFHVHCVRGFRANPGTKLWEEQAEVERSRDSKEKGRREAESEDNKLAEVGSVDIADDVCS</sequence>
<keyword evidence="3" id="KW-1185">Reference proteome</keyword>
<protein>
    <submittedName>
        <fullName evidence="2">Uncharacterized protein</fullName>
    </submittedName>
</protein>
<comment type="caution">
    <text evidence="2">The sequence shown here is derived from an EMBL/GenBank/DDBJ whole genome shotgun (WGS) entry which is preliminary data.</text>
</comment>
<reference evidence="2" key="1">
    <citation type="submission" date="2020-11" db="EMBL/GenBank/DDBJ databases">
        <authorList>
            <consortium name="DOE Joint Genome Institute"/>
            <person name="Ahrendt S."/>
            <person name="Riley R."/>
            <person name="Andreopoulos W."/>
            <person name="Labutti K."/>
            <person name="Pangilinan J."/>
            <person name="Ruiz-Duenas F.J."/>
            <person name="Barrasa J.M."/>
            <person name="Sanchez-Garcia M."/>
            <person name="Camarero S."/>
            <person name="Miyauchi S."/>
            <person name="Serrano A."/>
            <person name="Linde D."/>
            <person name="Babiker R."/>
            <person name="Drula E."/>
            <person name="Ayuso-Fernandez I."/>
            <person name="Pacheco R."/>
            <person name="Padilla G."/>
            <person name="Ferreira P."/>
            <person name="Barriuso J."/>
            <person name="Kellner H."/>
            <person name="Castanera R."/>
            <person name="Alfaro M."/>
            <person name="Ramirez L."/>
            <person name="Pisabarro A.G."/>
            <person name="Kuo A."/>
            <person name="Tritt A."/>
            <person name="Lipzen A."/>
            <person name="He G."/>
            <person name="Yan M."/>
            <person name="Ng V."/>
            <person name="Cullen D."/>
            <person name="Martin F."/>
            <person name="Rosso M.-N."/>
            <person name="Henrissat B."/>
            <person name="Hibbett D."/>
            <person name="Martinez A.T."/>
            <person name="Grigoriev I.V."/>
        </authorList>
    </citation>
    <scope>NUCLEOTIDE SEQUENCE</scope>
    <source>
        <strain evidence="2">AH 40177</strain>
    </source>
</reference>
<dbReference type="Proteomes" id="UP000772434">
    <property type="component" value="Unassembled WGS sequence"/>
</dbReference>
<evidence type="ECO:0000256" key="1">
    <source>
        <dbReference type="SAM" id="MobiDB-lite"/>
    </source>
</evidence>
<feature type="region of interest" description="Disordered" evidence="1">
    <location>
        <begin position="140"/>
        <end position="179"/>
    </location>
</feature>
<dbReference type="EMBL" id="JADNRY010000457">
    <property type="protein sequence ID" value="KAF9052166.1"/>
    <property type="molecule type" value="Genomic_DNA"/>
</dbReference>
<dbReference type="OrthoDB" id="3237746at2759"/>
<proteinExistence type="predicted"/>
<gene>
    <name evidence="2" type="ORF">BDP27DRAFT_1433892</name>
</gene>
<evidence type="ECO:0000313" key="2">
    <source>
        <dbReference type="EMBL" id="KAF9052166.1"/>
    </source>
</evidence>
<dbReference type="AlphaFoldDB" id="A0A9P5P7T3"/>
<organism evidence="2 3">
    <name type="scientific">Rhodocollybia butyracea</name>
    <dbReference type="NCBI Taxonomy" id="206335"/>
    <lineage>
        <taxon>Eukaryota</taxon>
        <taxon>Fungi</taxon>
        <taxon>Dikarya</taxon>
        <taxon>Basidiomycota</taxon>
        <taxon>Agaricomycotina</taxon>
        <taxon>Agaricomycetes</taxon>
        <taxon>Agaricomycetidae</taxon>
        <taxon>Agaricales</taxon>
        <taxon>Marasmiineae</taxon>
        <taxon>Omphalotaceae</taxon>
        <taxon>Rhodocollybia</taxon>
    </lineage>
</organism>
<evidence type="ECO:0000313" key="3">
    <source>
        <dbReference type="Proteomes" id="UP000772434"/>
    </source>
</evidence>